<dbReference type="Gene3D" id="3.80.10.10">
    <property type="entry name" value="Ribonuclease Inhibitor"/>
    <property type="match status" value="1"/>
</dbReference>
<dbReference type="InterPro" id="IPR001611">
    <property type="entry name" value="Leu-rich_rpt"/>
</dbReference>
<evidence type="ECO:0000256" key="1">
    <source>
        <dbReference type="ARBA" id="ARBA00004479"/>
    </source>
</evidence>
<dbReference type="SUPFAM" id="SSF52058">
    <property type="entry name" value="L domain-like"/>
    <property type="match status" value="1"/>
</dbReference>
<reference evidence="2" key="1">
    <citation type="submission" date="2018-05" db="EMBL/GenBank/DDBJ databases">
        <title>Draft genome of Mucuna pruriens seed.</title>
        <authorList>
            <person name="Nnadi N.E."/>
            <person name="Vos R."/>
            <person name="Hasami M.H."/>
            <person name="Devisetty U.K."/>
            <person name="Aguiy J.C."/>
        </authorList>
    </citation>
    <scope>NUCLEOTIDE SEQUENCE [LARGE SCALE GENOMIC DNA]</scope>
    <source>
        <strain evidence="2">JCA_2017</strain>
    </source>
</reference>
<dbReference type="InterPro" id="IPR032675">
    <property type="entry name" value="LRR_dom_sf"/>
</dbReference>
<dbReference type="InterPro" id="IPR051824">
    <property type="entry name" value="LRR_Rcpt-Like_S/T_Kinase"/>
</dbReference>
<dbReference type="PANTHER" id="PTHR48006">
    <property type="entry name" value="LEUCINE-RICH REPEAT-CONTAINING PROTEIN DDB_G0281931-RELATED"/>
    <property type="match status" value="1"/>
</dbReference>
<keyword evidence="3" id="KW-1185">Reference proteome</keyword>
<comment type="subcellular location">
    <subcellularLocation>
        <location evidence="1">Membrane</location>
        <topology evidence="1">Single-pass type I membrane protein</topology>
    </subcellularLocation>
</comment>
<dbReference type="FunFam" id="3.80.10.10:FF:000452">
    <property type="entry name" value="Probable LRR receptor-like serine/threonine-protein kinase RFK1"/>
    <property type="match status" value="1"/>
</dbReference>
<evidence type="ECO:0000313" key="2">
    <source>
        <dbReference type="EMBL" id="RDX96773.1"/>
    </source>
</evidence>
<dbReference type="GO" id="GO:0004674">
    <property type="term" value="F:protein serine/threonine kinase activity"/>
    <property type="evidence" value="ECO:0007669"/>
    <property type="project" value="TreeGrafter"/>
</dbReference>
<dbReference type="OrthoDB" id="1867350at2759"/>
<evidence type="ECO:0000313" key="3">
    <source>
        <dbReference type="Proteomes" id="UP000257109"/>
    </source>
</evidence>
<accession>A0A371H288</accession>
<sequence>MHDNVVSGRENAVQYLSTLLSSSINDMNFALLLRKTKQHSRASLAHFQRHKLSRQTTIWCCQWLRMLPRTLFAFLLFALSCFRWLQYAESKLPQEEVDALKEITSTMGATYWEFDSDSCQIKMLGLTPEPPYQSESRIGCDCTENNTCHVERIMFKRYNLPGMLPPQLVKLPYLRYVDFALNYLSGTIPKEWGSTKLRNISVFVNRLSGEIPKELGSITTLMYLNLEANQFSGVVPPELGSLFNLQNLILSSNKLSGKLPETFAQLQSLTDFRISDNSFTGKIPSFIQNWKLLQRL</sequence>
<dbReference type="Pfam" id="PF13855">
    <property type="entry name" value="LRR_8"/>
    <property type="match status" value="1"/>
</dbReference>
<organism evidence="2 3">
    <name type="scientific">Mucuna pruriens</name>
    <name type="common">Velvet bean</name>
    <name type="synonym">Dolichos pruriens</name>
    <dbReference type="NCBI Taxonomy" id="157652"/>
    <lineage>
        <taxon>Eukaryota</taxon>
        <taxon>Viridiplantae</taxon>
        <taxon>Streptophyta</taxon>
        <taxon>Embryophyta</taxon>
        <taxon>Tracheophyta</taxon>
        <taxon>Spermatophyta</taxon>
        <taxon>Magnoliopsida</taxon>
        <taxon>eudicotyledons</taxon>
        <taxon>Gunneridae</taxon>
        <taxon>Pentapetalae</taxon>
        <taxon>rosids</taxon>
        <taxon>fabids</taxon>
        <taxon>Fabales</taxon>
        <taxon>Fabaceae</taxon>
        <taxon>Papilionoideae</taxon>
        <taxon>50 kb inversion clade</taxon>
        <taxon>NPAAA clade</taxon>
        <taxon>indigoferoid/millettioid clade</taxon>
        <taxon>Phaseoleae</taxon>
        <taxon>Mucuna</taxon>
    </lineage>
</organism>
<protein>
    <submittedName>
        <fullName evidence="2">LRR receptor-like serine/threonine-protein kinase RFK1</fullName>
    </submittedName>
</protein>
<name>A0A371H288_MUCPR</name>
<comment type="caution">
    <text evidence="2">The sequence shown here is derived from an EMBL/GenBank/DDBJ whole genome shotgun (WGS) entry which is preliminary data.</text>
</comment>
<dbReference type="Proteomes" id="UP000257109">
    <property type="component" value="Unassembled WGS sequence"/>
</dbReference>
<dbReference type="GO" id="GO:0016020">
    <property type="term" value="C:membrane"/>
    <property type="evidence" value="ECO:0007669"/>
    <property type="project" value="UniProtKB-SubCell"/>
</dbReference>
<dbReference type="EMBL" id="QJKJ01003820">
    <property type="protein sequence ID" value="RDX96773.1"/>
    <property type="molecule type" value="Genomic_DNA"/>
</dbReference>
<feature type="non-terminal residue" evidence="2">
    <location>
        <position position="1"/>
    </location>
</feature>
<dbReference type="AlphaFoldDB" id="A0A371H288"/>
<dbReference type="STRING" id="157652.A0A371H288"/>
<proteinExistence type="predicted"/>
<dbReference type="PANTHER" id="PTHR48006:SF72">
    <property type="entry name" value="LRR RECEPTOR-LIKE SERINE_THREONINE-PROTEIN KINASE RFK1-RELATED"/>
    <property type="match status" value="1"/>
</dbReference>
<gene>
    <name evidence="2" type="primary">RKF1</name>
    <name evidence="2" type="ORF">CR513_20529</name>
</gene>